<feature type="domain" description="Protein kinase" evidence="2">
    <location>
        <begin position="1"/>
        <end position="133"/>
    </location>
</feature>
<sequence length="146" mass="15839">MQNPNKEGNENERNSDARSEPAENEEKDKTGMDGMRWRAPEVVASKGGQVDGHKAVVFSLGLVLCEIETGQVPYGELDAVNAQRHSGTGVGPKMDSLKNEEFVSLIHRCVSVDPEQRPTQSEVGEFLSSHPDDTVAGPQNDIKGLP</sequence>
<dbReference type="EMBL" id="JARBJD010000238">
    <property type="protein sequence ID" value="KAK2946071.1"/>
    <property type="molecule type" value="Genomic_DNA"/>
</dbReference>
<dbReference type="PANTHER" id="PTHR44329">
    <property type="entry name" value="SERINE/THREONINE-PROTEIN KINASE TNNI3K-RELATED"/>
    <property type="match status" value="1"/>
</dbReference>
<dbReference type="InterPro" id="IPR051681">
    <property type="entry name" value="Ser/Thr_Kinases-Pseudokinases"/>
</dbReference>
<feature type="region of interest" description="Disordered" evidence="1">
    <location>
        <begin position="113"/>
        <end position="146"/>
    </location>
</feature>
<dbReference type="InterPro" id="IPR000719">
    <property type="entry name" value="Prot_kinase_dom"/>
</dbReference>
<dbReference type="Gene3D" id="1.10.510.10">
    <property type="entry name" value="Transferase(Phosphotransferase) domain 1"/>
    <property type="match status" value="1"/>
</dbReference>
<dbReference type="PROSITE" id="PS50011">
    <property type="entry name" value="PROTEIN_KINASE_DOM"/>
    <property type="match status" value="1"/>
</dbReference>
<gene>
    <name evidence="3" type="ORF">BLNAU_18979</name>
</gene>
<evidence type="ECO:0000313" key="3">
    <source>
        <dbReference type="EMBL" id="KAK2946071.1"/>
    </source>
</evidence>
<organism evidence="3 4">
    <name type="scientific">Blattamonas nauphoetae</name>
    <dbReference type="NCBI Taxonomy" id="2049346"/>
    <lineage>
        <taxon>Eukaryota</taxon>
        <taxon>Metamonada</taxon>
        <taxon>Preaxostyla</taxon>
        <taxon>Oxymonadida</taxon>
        <taxon>Blattamonas</taxon>
    </lineage>
</organism>
<feature type="compositionally biased region" description="Basic and acidic residues" evidence="1">
    <location>
        <begin position="7"/>
        <end position="39"/>
    </location>
</feature>
<name>A0ABQ9X2S5_9EUKA</name>
<evidence type="ECO:0000256" key="1">
    <source>
        <dbReference type="SAM" id="MobiDB-lite"/>
    </source>
</evidence>
<evidence type="ECO:0000259" key="2">
    <source>
        <dbReference type="PROSITE" id="PS50011"/>
    </source>
</evidence>
<dbReference type="InterPro" id="IPR001245">
    <property type="entry name" value="Ser-Thr/Tyr_kinase_cat_dom"/>
</dbReference>
<dbReference type="PANTHER" id="PTHR44329:SF214">
    <property type="entry name" value="PROTEIN KINASE DOMAIN-CONTAINING PROTEIN"/>
    <property type="match status" value="1"/>
</dbReference>
<dbReference type="Proteomes" id="UP001281761">
    <property type="component" value="Unassembled WGS sequence"/>
</dbReference>
<keyword evidence="4" id="KW-1185">Reference proteome</keyword>
<dbReference type="Pfam" id="PF07714">
    <property type="entry name" value="PK_Tyr_Ser-Thr"/>
    <property type="match status" value="1"/>
</dbReference>
<protein>
    <recommendedName>
        <fullName evidence="2">Protein kinase domain-containing protein</fullName>
    </recommendedName>
</protein>
<reference evidence="3 4" key="1">
    <citation type="journal article" date="2022" name="bioRxiv">
        <title>Genomics of Preaxostyla Flagellates Illuminates Evolutionary Transitions and the Path Towards Mitochondrial Loss.</title>
        <authorList>
            <person name="Novak L.V.F."/>
            <person name="Treitli S.C."/>
            <person name="Pyrih J."/>
            <person name="Halakuc P."/>
            <person name="Pipaliya S.V."/>
            <person name="Vacek V."/>
            <person name="Brzon O."/>
            <person name="Soukal P."/>
            <person name="Eme L."/>
            <person name="Dacks J.B."/>
            <person name="Karnkowska A."/>
            <person name="Elias M."/>
            <person name="Hampl V."/>
        </authorList>
    </citation>
    <scope>NUCLEOTIDE SEQUENCE [LARGE SCALE GENOMIC DNA]</scope>
    <source>
        <strain evidence="3">NAU3</strain>
        <tissue evidence="3">Gut</tissue>
    </source>
</reference>
<feature type="region of interest" description="Disordered" evidence="1">
    <location>
        <begin position="1"/>
        <end position="40"/>
    </location>
</feature>
<proteinExistence type="predicted"/>
<comment type="caution">
    <text evidence="3">The sequence shown here is derived from an EMBL/GenBank/DDBJ whole genome shotgun (WGS) entry which is preliminary data.</text>
</comment>
<dbReference type="InterPro" id="IPR011009">
    <property type="entry name" value="Kinase-like_dom_sf"/>
</dbReference>
<dbReference type="SUPFAM" id="SSF56112">
    <property type="entry name" value="Protein kinase-like (PK-like)"/>
    <property type="match status" value="1"/>
</dbReference>
<evidence type="ECO:0000313" key="4">
    <source>
        <dbReference type="Proteomes" id="UP001281761"/>
    </source>
</evidence>
<accession>A0ABQ9X2S5</accession>